<keyword evidence="3" id="KW-1185">Reference proteome</keyword>
<keyword evidence="1" id="KW-0812">Transmembrane</keyword>
<sequence>MKAFPFGYYLGIVILLLSLALPIYFFCKNLLYRKEERISTETAHQTKPHQLVKEISRELNMQKPRLIFLKSNKLILSSNSEGIVRSSHYIKLTKETLKKLERKELKAALYHEFYHLKRNTRVKNLLNLLSRGTLFGRGTLTALMGFTSEEYSADEFAAKRTDAKSVRRFLSKLEEERLVSEDIEQEEQKGPQEVSIFRKLLDSFVGWKEQFYKGEEKEMEEMLFGKELPTYMSPSYRERIENLKRFKLSRTQSSSTT</sequence>
<feature type="transmembrane region" description="Helical" evidence="1">
    <location>
        <begin position="6"/>
        <end position="27"/>
    </location>
</feature>
<gene>
    <name evidence="2" type="ORF">AKJ36_00005</name>
</gene>
<dbReference type="AlphaFoldDB" id="A0A133UMV4"/>
<comment type="caution">
    <text evidence="2">The sequence shown here is derived from an EMBL/GenBank/DDBJ whole genome shotgun (WGS) entry which is preliminary data.</text>
</comment>
<dbReference type="EMBL" id="LHXQ01000001">
    <property type="protein sequence ID" value="KXA95564.1"/>
    <property type="molecule type" value="Genomic_DNA"/>
</dbReference>
<dbReference type="Gene3D" id="3.30.2010.10">
    <property type="entry name" value="Metalloproteases ('zincins'), catalytic domain"/>
    <property type="match status" value="1"/>
</dbReference>
<accession>A0A133UMV4</accession>
<name>A0A133UMV4_9EURY</name>
<dbReference type="Proteomes" id="UP000070155">
    <property type="component" value="Unassembled WGS sequence"/>
</dbReference>
<dbReference type="PANTHER" id="PTHR43221:SF1">
    <property type="entry name" value="PROTEASE HTPX"/>
    <property type="match status" value="1"/>
</dbReference>
<organism evidence="2 3">
    <name type="scientific">candidate division MSBL1 archaeon SCGC-AAA259I07</name>
    <dbReference type="NCBI Taxonomy" id="1698266"/>
    <lineage>
        <taxon>Archaea</taxon>
        <taxon>Methanobacteriati</taxon>
        <taxon>Methanobacteriota</taxon>
        <taxon>candidate division MSBL1</taxon>
    </lineage>
</organism>
<protein>
    <submittedName>
        <fullName evidence="2">Uncharacterized protein</fullName>
    </submittedName>
</protein>
<evidence type="ECO:0000313" key="3">
    <source>
        <dbReference type="Proteomes" id="UP000070155"/>
    </source>
</evidence>
<reference evidence="2 3" key="1">
    <citation type="journal article" date="2016" name="Sci. Rep.">
        <title>Metabolic traits of an uncultured archaeal lineage -MSBL1- from brine pools of the Red Sea.</title>
        <authorList>
            <person name="Mwirichia R."/>
            <person name="Alam I."/>
            <person name="Rashid M."/>
            <person name="Vinu M."/>
            <person name="Ba-Alawi W."/>
            <person name="Anthony Kamau A."/>
            <person name="Kamanda Ngugi D."/>
            <person name="Goker M."/>
            <person name="Klenk H.P."/>
            <person name="Bajic V."/>
            <person name="Stingl U."/>
        </authorList>
    </citation>
    <scope>NUCLEOTIDE SEQUENCE [LARGE SCALE GENOMIC DNA]</scope>
    <source>
        <strain evidence="2">SCGC-AAA259I07</strain>
    </source>
</reference>
<evidence type="ECO:0000313" key="2">
    <source>
        <dbReference type="EMBL" id="KXA95564.1"/>
    </source>
</evidence>
<evidence type="ECO:0000256" key="1">
    <source>
        <dbReference type="SAM" id="Phobius"/>
    </source>
</evidence>
<keyword evidence="1" id="KW-0472">Membrane</keyword>
<proteinExistence type="predicted"/>
<dbReference type="PANTHER" id="PTHR43221">
    <property type="entry name" value="PROTEASE HTPX"/>
    <property type="match status" value="1"/>
</dbReference>
<dbReference type="InterPro" id="IPR050083">
    <property type="entry name" value="HtpX_protease"/>
</dbReference>
<keyword evidence="1" id="KW-1133">Transmembrane helix</keyword>